<dbReference type="PANTHER" id="PTHR44743:SF10">
    <property type="entry name" value="J DOMAIN-CONTAINING PROTEIN"/>
    <property type="match status" value="1"/>
</dbReference>
<reference evidence="3 4" key="1">
    <citation type="journal article" date="2015" name="Sci. Rep.">
        <title>Genome of the facultative scuticociliatosis pathogen Pseudocohnilembus persalinus provides insight into its virulence through horizontal gene transfer.</title>
        <authorList>
            <person name="Xiong J."/>
            <person name="Wang G."/>
            <person name="Cheng J."/>
            <person name="Tian M."/>
            <person name="Pan X."/>
            <person name="Warren A."/>
            <person name="Jiang C."/>
            <person name="Yuan D."/>
            <person name="Miao W."/>
        </authorList>
    </citation>
    <scope>NUCLEOTIDE SEQUENCE [LARGE SCALE GENOMIC DNA]</scope>
    <source>
        <strain evidence="3">36N120E</strain>
    </source>
</reference>
<dbReference type="PANTHER" id="PTHR44743">
    <property type="entry name" value="PUTATIVE, EXPRESSED-RELATED"/>
    <property type="match status" value="1"/>
</dbReference>
<dbReference type="InterPro" id="IPR001623">
    <property type="entry name" value="DnaJ_domain"/>
</dbReference>
<sequence>MEKSQKCYYEVLEIQKEASQQEIKQAYRKLALKWHPDKNPSEEAKKQFQIISEAYSVLSDEKKKNHYDKYGTMEDEGFQFDFNEFMGHTDLSDILGSVFQDMQFFSQAFKPEKGRKNFKARSRQNMGGFGGMNMKFFNFFPFDDMKPKTKKNKKNAKQKNEQKDEKKPEQEQEENWQTDSEEEANEQKVNQHNEKVQQENNEEENWVTDSEDEEEDDDDFYDDDDEDDYEDGQEI</sequence>
<dbReference type="Pfam" id="PF00226">
    <property type="entry name" value="DnaJ"/>
    <property type="match status" value="1"/>
</dbReference>
<dbReference type="OrthoDB" id="10250354at2759"/>
<keyword evidence="4" id="KW-1185">Reference proteome</keyword>
<dbReference type="InterPro" id="IPR018253">
    <property type="entry name" value="DnaJ_domain_CS"/>
</dbReference>
<feature type="compositionally biased region" description="Basic residues" evidence="1">
    <location>
        <begin position="148"/>
        <end position="157"/>
    </location>
</feature>
<dbReference type="Proteomes" id="UP000054937">
    <property type="component" value="Unassembled WGS sequence"/>
</dbReference>
<protein>
    <submittedName>
        <fullName evidence="3">DnaJ domain</fullName>
    </submittedName>
</protein>
<feature type="compositionally biased region" description="Acidic residues" evidence="1">
    <location>
        <begin position="171"/>
        <end position="184"/>
    </location>
</feature>
<organism evidence="3 4">
    <name type="scientific">Pseudocohnilembus persalinus</name>
    <name type="common">Ciliate</name>
    <dbReference type="NCBI Taxonomy" id="266149"/>
    <lineage>
        <taxon>Eukaryota</taxon>
        <taxon>Sar</taxon>
        <taxon>Alveolata</taxon>
        <taxon>Ciliophora</taxon>
        <taxon>Intramacronucleata</taxon>
        <taxon>Oligohymenophorea</taxon>
        <taxon>Scuticociliatia</taxon>
        <taxon>Philasterida</taxon>
        <taxon>Pseudocohnilembidae</taxon>
        <taxon>Pseudocohnilembus</taxon>
    </lineage>
</organism>
<accession>A0A0V0QN74</accession>
<dbReference type="OMA" id="PMFIEEN"/>
<evidence type="ECO:0000256" key="1">
    <source>
        <dbReference type="SAM" id="MobiDB-lite"/>
    </source>
</evidence>
<dbReference type="SMART" id="SM00271">
    <property type="entry name" value="DnaJ"/>
    <property type="match status" value="1"/>
</dbReference>
<comment type="caution">
    <text evidence="3">The sequence shown here is derived from an EMBL/GenBank/DDBJ whole genome shotgun (WGS) entry which is preliminary data.</text>
</comment>
<evidence type="ECO:0000313" key="4">
    <source>
        <dbReference type="Proteomes" id="UP000054937"/>
    </source>
</evidence>
<dbReference type="AlphaFoldDB" id="A0A0V0QN74"/>
<feature type="domain" description="J" evidence="2">
    <location>
        <begin position="7"/>
        <end position="71"/>
    </location>
</feature>
<dbReference type="PROSITE" id="PS50076">
    <property type="entry name" value="DNAJ_2"/>
    <property type="match status" value="1"/>
</dbReference>
<dbReference type="InterPro" id="IPR036869">
    <property type="entry name" value="J_dom_sf"/>
</dbReference>
<dbReference type="PROSITE" id="PS00636">
    <property type="entry name" value="DNAJ_1"/>
    <property type="match status" value="1"/>
</dbReference>
<evidence type="ECO:0000313" key="3">
    <source>
        <dbReference type="EMBL" id="KRX03710.1"/>
    </source>
</evidence>
<dbReference type="CDD" id="cd06257">
    <property type="entry name" value="DnaJ"/>
    <property type="match status" value="1"/>
</dbReference>
<feature type="compositionally biased region" description="Basic and acidic residues" evidence="1">
    <location>
        <begin position="158"/>
        <end position="170"/>
    </location>
</feature>
<feature type="compositionally biased region" description="Acidic residues" evidence="1">
    <location>
        <begin position="200"/>
        <end position="235"/>
    </location>
</feature>
<proteinExistence type="predicted"/>
<evidence type="ECO:0000259" key="2">
    <source>
        <dbReference type="PROSITE" id="PS50076"/>
    </source>
</evidence>
<gene>
    <name evidence="3" type="ORF">PPERSA_03671</name>
</gene>
<feature type="region of interest" description="Disordered" evidence="1">
    <location>
        <begin position="147"/>
        <end position="235"/>
    </location>
</feature>
<feature type="compositionally biased region" description="Basic and acidic residues" evidence="1">
    <location>
        <begin position="185"/>
        <end position="197"/>
    </location>
</feature>
<dbReference type="SUPFAM" id="SSF46565">
    <property type="entry name" value="Chaperone J-domain"/>
    <property type="match status" value="1"/>
</dbReference>
<name>A0A0V0QN74_PSEPJ</name>
<dbReference type="PRINTS" id="PR00625">
    <property type="entry name" value="JDOMAIN"/>
</dbReference>
<dbReference type="EMBL" id="LDAU01000127">
    <property type="protein sequence ID" value="KRX03710.1"/>
    <property type="molecule type" value="Genomic_DNA"/>
</dbReference>
<dbReference type="Gene3D" id="1.10.287.110">
    <property type="entry name" value="DnaJ domain"/>
    <property type="match status" value="1"/>
</dbReference>
<dbReference type="InParanoid" id="A0A0V0QN74"/>